<protein>
    <recommendedName>
        <fullName evidence="4">Helix-turn-helix domain-containing protein</fullName>
    </recommendedName>
</protein>
<sequence length="282" mass="31019">MSAQDLPYFKFVQALIDAGLWAKMSSAARTLYPVLLRFSDRHFSAVYPGSNRLLQLTGFKQKSSLRKAREELISLGLISTTPGTGRSNTVYHFRFDWASPREVQERPPGAPESPPRGATDDPPEASPGASPYNQIHISINNKPEILATGSLKDTATNVWQPLNERYGGDTVQRVRNELDLAGLSSGPDDVQKILSGSSASAGMSSGESWQSLRDFLSERISPMSLEQLDRALLREGEGVLVFKSTLPEHLKHLLGRVAPHVCFEPGMGSLRREIWYQAGNNG</sequence>
<gene>
    <name evidence="2" type="ORF">Lepil_4170</name>
</gene>
<keyword evidence="3" id="KW-1185">Reference proteome</keyword>
<feature type="region of interest" description="Disordered" evidence="1">
    <location>
        <begin position="101"/>
        <end position="134"/>
    </location>
</feature>
<proteinExistence type="predicted"/>
<organism evidence="2 3">
    <name type="scientific">Leptonema illini DSM 21528</name>
    <dbReference type="NCBI Taxonomy" id="929563"/>
    <lineage>
        <taxon>Bacteria</taxon>
        <taxon>Pseudomonadati</taxon>
        <taxon>Spirochaetota</taxon>
        <taxon>Spirochaetia</taxon>
        <taxon>Leptospirales</taxon>
        <taxon>Leptospiraceae</taxon>
        <taxon>Leptonema</taxon>
    </lineage>
</organism>
<accession>H2CLN7</accession>
<dbReference type="Proteomes" id="UP000005737">
    <property type="component" value="Unassembled WGS sequence"/>
</dbReference>
<dbReference type="HOGENOM" id="CLU_939406_0_0_12"/>
<reference evidence="2 3" key="1">
    <citation type="submission" date="2011-10" db="EMBL/GenBank/DDBJ databases">
        <title>The Improved High-Quality Draft genome of Leptonema illini DSM 21528.</title>
        <authorList>
            <consortium name="US DOE Joint Genome Institute (JGI-PGF)"/>
            <person name="Lucas S."/>
            <person name="Copeland A."/>
            <person name="Lapidus A."/>
            <person name="Glavina del Rio T."/>
            <person name="Dalin E."/>
            <person name="Tice H."/>
            <person name="Bruce D."/>
            <person name="Goodwin L."/>
            <person name="Pitluck S."/>
            <person name="Peters L."/>
            <person name="Mikhailova N."/>
            <person name="Held B."/>
            <person name="Kyrpides N."/>
            <person name="Mavromatis K."/>
            <person name="Ivanova N."/>
            <person name="Markowitz V."/>
            <person name="Cheng J.-F."/>
            <person name="Hugenholtz P."/>
            <person name="Woyke T."/>
            <person name="Wu D."/>
            <person name="Gronow S."/>
            <person name="Wellnitz S."/>
            <person name="Brambilla E.-M."/>
            <person name="Klenk H.-P."/>
            <person name="Eisen J.A."/>
        </authorList>
    </citation>
    <scope>NUCLEOTIDE SEQUENCE [LARGE SCALE GENOMIC DNA]</scope>
    <source>
        <strain evidence="2 3">DSM 21528</strain>
    </source>
</reference>
<evidence type="ECO:0008006" key="4">
    <source>
        <dbReference type="Google" id="ProtNLM"/>
    </source>
</evidence>
<evidence type="ECO:0000313" key="2">
    <source>
        <dbReference type="EMBL" id="EHQ04648.1"/>
    </source>
</evidence>
<dbReference type="STRING" id="183.GCA_002009735_03681"/>
<dbReference type="AlphaFoldDB" id="H2CLN7"/>
<dbReference type="EMBL" id="JH597775">
    <property type="protein sequence ID" value="EHQ04648.1"/>
    <property type="molecule type" value="Genomic_DNA"/>
</dbReference>
<evidence type="ECO:0000313" key="3">
    <source>
        <dbReference type="Proteomes" id="UP000005737"/>
    </source>
</evidence>
<name>H2CLN7_9LEPT</name>
<evidence type="ECO:0000256" key="1">
    <source>
        <dbReference type="SAM" id="MobiDB-lite"/>
    </source>
</evidence>